<keyword evidence="1" id="KW-1133">Transmembrane helix</keyword>
<gene>
    <name evidence="2" type="ORF">PCYB_002770</name>
</gene>
<dbReference type="PhylomeDB" id="K6UNI5"/>
<dbReference type="OMA" id="HEECNAK"/>
<organism evidence="2 3">
    <name type="scientific">Plasmodium cynomolgi (strain B)</name>
    <dbReference type="NCBI Taxonomy" id="1120755"/>
    <lineage>
        <taxon>Eukaryota</taxon>
        <taxon>Sar</taxon>
        <taxon>Alveolata</taxon>
        <taxon>Apicomplexa</taxon>
        <taxon>Aconoidasida</taxon>
        <taxon>Haemosporida</taxon>
        <taxon>Plasmodiidae</taxon>
        <taxon>Plasmodium</taxon>
        <taxon>Plasmodium (Plasmodium)</taxon>
    </lineage>
</organism>
<evidence type="ECO:0000313" key="2">
    <source>
        <dbReference type="EMBL" id="GAB69528.1"/>
    </source>
</evidence>
<dbReference type="KEGG" id="pcy:PCYB_002770"/>
<protein>
    <recommendedName>
        <fullName evidence="4">Pv-fam-d protein</fullName>
    </recommendedName>
</protein>
<evidence type="ECO:0000256" key="1">
    <source>
        <dbReference type="SAM" id="Phobius"/>
    </source>
</evidence>
<evidence type="ECO:0000313" key="3">
    <source>
        <dbReference type="Proteomes" id="UP000006319"/>
    </source>
</evidence>
<dbReference type="EMBL" id="DF157274">
    <property type="protein sequence ID" value="GAB69528.1"/>
    <property type="molecule type" value="Genomic_DNA"/>
</dbReference>
<name>K6UNI5_PLACD</name>
<keyword evidence="1" id="KW-0472">Membrane</keyword>
<keyword evidence="1" id="KW-0812">Transmembrane</keyword>
<evidence type="ECO:0008006" key="4">
    <source>
        <dbReference type="Google" id="ProtNLM"/>
    </source>
</evidence>
<accession>K6UNI5</accession>
<dbReference type="AlphaFoldDB" id="K6UNI5"/>
<dbReference type="GeneID" id="14696070"/>
<keyword evidence="3" id="KW-1185">Reference proteome</keyword>
<reference evidence="2 3" key="1">
    <citation type="journal article" date="2012" name="Nat. Genet.">
        <title>Plasmodium cynomolgi genome sequences provide insight into Plasmodium vivax and the monkey malaria clade.</title>
        <authorList>
            <person name="Tachibana S."/>
            <person name="Sullivan S.A."/>
            <person name="Kawai S."/>
            <person name="Nakamura S."/>
            <person name="Kim H.R."/>
            <person name="Goto N."/>
            <person name="Arisue N."/>
            <person name="Palacpac N.M.Q."/>
            <person name="Honma H."/>
            <person name="Yagi M."/>
            <person name="Tougan T."/>
            <person name="Katakai Y."/>
            <person name="Kaneko O."/>
            <person name="Mita T."/>
            <person name="Kita K."/>
            <person name="Yasutomi Y."/>
            <person name="Sutton P.L."/>
            <person name="Shakhbatyan R."/>
            <person name="Horii T."/>
            <person name="Yasunaga T."/>
            <person name="Barnwell J.W."/>
            <person name="Escalante A.A."/>
            <person name="Carlton J.M."/>
            <person name="Tanabe K."/>
        </authorList>
    </citation>
    <scope>NUCLEOTIDE SEQUENCE [LARGE SCALE GENOMIC DNA]</scope>
    <source>
        <strain evidence="2 3">B</strain>
    </source>
</reference>
<dbReference type="RefSeq" id="XP_004227746.1">
    <property type="nucleotide sequence ID" value="XM_004227698.1"/>
</dbReference>
<dbReference type="OrthoDB" id="387457at2759"/>
<feature type="transmembrane region" description="Helical" evidence="1">
    <location>
        <begin position="332"/>
        <end position="356"/>
    </location>
</feature>
<sequence>MPCNVKSCINISSNKRCGRMLTADEKNRTREQNNVNLQKRIKTLLDEDDNTFGERLNKLAYDDNFRKQFNKLLQVDLFQKRFNKLMQDMHFRKHFNKLICNNNFEKHFSISPDADYSNHDHYNPFKFSNNLEEFFDELKSKNYYKAKIIDELKRHEECKTQPKNEMKRTNNLKREQIDEVEDYMSSKLEKDDISERSFEGHVYKGLVKPRKRSTLSTFLKKADKIFEAEVKRFLKKRAAGRYSDKGRGIIGKFFSLIDKYRLFIPVLLFFPFTSLAITIIIFGITVLGPAVLGLFPLATAGITSGLGLFSLAGISSLLGLFSLGGLMSFLGLFILTGLLCLILPLVGLAVLVYYVIKSDSGITWRYSI</sequence>
<feature type="transmembrane region" description="Helical" evidence="1">
    <location>
        <begin position="262"/>
        <end position="288"/>
    </location>
</feature>
<feature type="transmembrane region" description="Helical" evidence="1">
    <location>
        <begin position="294"/>
        <end position="320"/>
    </location>
</feature>
<proteinExistence type="predicted"/>
<dbReference type="VEuPathDB" id="PlasmoDB:PCYB_002770"/>
<dbReference type="Proteomes" id="UP000006319">
    <property type="component" value="Unassembled WGS sequence"/>
</dbReference>